<keyword evidence="5" id="KW-1185">Reference proteome</keyword>
<dbReference type="Proteomes" id="UP000683360">
    <property type="component" value="Unassembled WGS sequence"/>
</dbReference>
<proteinExistence type="predicted"/>
<dbReference type="InterPro" id="IPR005135">
    <property type="entry name" value="Endo/exonuclease/phosphatase"/>
</dbReference>
<protein>
    <recommendedName>
        <fullName evidence="3">Endonuclease/exonuclease/phosphatase domain-containing protein</fullName>
    </recommendedName>
</protein>
<evidence type="ECO:0000313" key="5">
    <source>
        <dbReference type="Proteomes" id="UP000683360"/>
    </source>
</evidence>
<gene>
    <name evidence="4" type="ORF">MEDL_20435</name>
</gene>
<dbReference type="Pfam" id="PF03372">
    <property type="entry name" value="Exo_endo_phos"/>
    <property type="match status" value="1"/>
</dbReference>
<evidence type="ECO:0000313" key="4">
    <source>
        <dbReference type="EMBL" id="CAG2206090.1"/>
    </source>
</evidence>
<dbReference type="Gene3D" id="3.60.10.10">
    <property type="entry name" value="Endonuclease/exonuclease/phosphatase"/>
    <property type="match status" value="1"/>
</dbReference>
<accession>A0A8S3RM03</accession>
<sequence length="1059" mass="120262">MATCCGRPPDSGQNSNYNDDSTSPTFSELVSVRLNSNLEGKTNGTLQKTDAIDVLNSSQCDQWFESQNVNNDISLSNSQDSITFSQDSYIPSQQTIMYLDKVLDGLPREKYIDMIVHTLKGNESLVTWYRNILLSRAGEIEGCPKGKLCNRKTTNKSSSIQKYAKDCYILQMFTEGDASEIDSVFSRSVNSTSDNLHNDTICEQNPVNQVDINSTLQLLIERVNGLENILKSKDGIEKKLKAKIEELENVIDDNKRQFELLKAEITPKIVKFESELKTMSWLASDVGEFNFMAHSSKMKEIQSEIKQNRIAITSLQKTFRKNQPVLNPKILVNKQPSTIGTSEHMSTPMCPVNTNKSTVSNVSIDSLITTEIDRMMYQIDPQQSDPIIPGAYDSVDFLEHCGKRPTEIIETDNNADLITPSCGKEIAIATNTNIKCDSYRDKLLEGINEKADCVVTKLAKPLEPAFQIPVRINGSHHDPKPANENFTGVSRKRTSRFYITNIDPSSMTWNVRGIMSSSVCLSELFKYTNCDIAVLSEHKLFNHSLQFLNTLDNNYHSLGIADTSVNIETSKCGKGGVAIMYKKTLKFNIKPINCPVSERILGIEIQCNENYSIFVFSVYLPADSNIQNYKYEMNIVEDYVSNFSKFGPVIVAGDFNTSCRVTDLGRTNVNKSIVFSDFMLRNNIIPVNASTLRDASSFTEELAGEVISCENIPEGTLSLTSDHLPVFLKLSIPYVCNSTNSCNNVWPSWRKASESSLGAYNELTNKIADQLLDLPLCNLSDLDTLACKLTDKLKDCANETIPSGSFNPKTKPYWSDEVKQAHTAERLARRKWINQGRPRGANFPSYVEYKSAKNEFRNRQRFAYNAYMDNTYREIDEAAECDVRLFWRLISRQKNRKTNQISEILHHNRKCKSPEDISNAFADFYADVYTPTENSNLTMISSYMFTGCFPTKLQWKNIVNGAINQHEKHRKEERMRSDNDFTRFLRLSENNGYDFIWQYAKYTGRLRTAKHVAKLWSTPRLAETATCVDTLFKIHFTIKLQCAQNFKHKDTCYIKDYQK</sequence>
<dbReference type="SUPFAM" id="SSF56219">
    <property type="entry name" value="DNase I-like"/>
    <property type="match status" value="1"/>
</dbReference>
<feature type="compositionally biased region" description="Polar residues" evidence="2">
    <location>
        <begin position="11"/>
        <end position="23"/>
    </location>
</feature>
<name>A0A8S3RM03_MYTED</name>
<evidence type="ECO:0000259" key="3">
    <source>
        <dbReference type="Pfam" id="PF03372"/>
    </source>
</evidence>
<reference evidence="4" key="1">
    <citation type="submission" date="2021-03" db="EMBL/GenBank/DDBJ databases">
        <authorList>
            <person name="Bekaert M."/>
        </authorList>
    </citation>
    <scope>NUCLEOTIDE SEQUENCE</scope>
</reference>
<keyword evidence="1" id="KW-0175">Coiled coil</keyword>
<dbReference type="InterPro" id="IPR036691">
    <property type="entry name" value="Endo/exonu/phosph_ase_sf"/>
</dbReference>
<comment type="caution">
    <text evidence="4">The sequence shown here is derived from an EMBL/GenBank/DDBJ whole genome shotgun (WGS) entry which is preliminary data.</text>
</comment>
<dbReference type="EMBL" id="CAJPWZ010001038">
    <property type="protein sequence ID" value="CAG2206090.1"/>
    <property type="molecule type" value="Genomic_DNA"/>
</dbReference>
<feature type="coiled-coil region" evidence="1">
    <location>
        <begin position="226"/>
        <end position="264"/>
    </location>
</feature>
<feature type="domain" description="Endonuclease/exonuclease/phosphatase" evidence="3">
    <location>
        <begin position="507"/>
        <end position="663"/>
    </location>
</feature>
<evidence type="ECO:0000256" key="2">
    <source>
        <dbReference type="SAM" id="MobiDB-lite"/>
    </source>
</evidence>
<dbReference type="AlphaFoldDB" id="A0A8S3RM03"/>
<organism evidence="4 5">
    <name type="scientific">Mytilus edulis</name>
    <name type="common">Blue mussel</name>
    <dbReference type="NCBI Taxonomy" id="6550"/>
    <lineage>
        <taxon>Eukaryota</taxon>
        <taxon>Metazoa</taxon>
        <taxon>Spiralia</taxon>
        <taxon>Lophotrochozoa</taxon>
        <taxon>Mollusca</taxon>
        <taxon>Bivalvia</taxon>
        <taxon>Autobranchia</taxon>
        <taxon>Pteriomorphia</taxon>
        <taxon>Mytilida</taxon>
        <taxon>Mytiloidea</taxon>
        <taxon>Mytilidae</taxon>
        <taxon>Mytilinae</taxon>
        <taxon>Mytilus</taxon>
    </lineage>
</organism>
<feature type="region of interest" description="Disordered" evidence="2">
    <location>
        <begin position="1"/>
        <end position="23"/>
    </location>
</feature>
<evidence type="ECO:0000256" key="1">
    <source>
        <dbReference type="SAM" id="Coils"/>
    </source>
</evidence>
<dbReference type="GO" id="GO:0003824">
    <property type="term" value="F:catalytic activity"/>
    <property type="evidence" value="ECO:0007669"/>
    <property type="project" value="InterPro"/>
</dbReference>